<accession>A0A9Q0HDI9</accession>
<dbReference type="EMBL" id="JAMYWD010000008">
    <property type="protein sequence ID" value="KAJ4963281.1"/>
    <property type="molecule type" value="Genomic_DNA"/>
</dbReference>
<dbReference type="AlphaFoldDB" id="A0A9Q0HDI9"/>
<dbReference type="Proteomes" id="UP001141806">
    <property type="component" value="Unassembled WGS sequence"/>
</dbReference>
<keyword evidence="2" id="KW-1185">Reference proteome</keyword>
<organism evidence="1 2">
    <name type="scientific">Protea cynaroides</name>
    <dbReference type="NCBI Taxonomy" id="273540"/>
    <lineage>
        <taxon>Eukaryota</taxon>
        <taxon>Viridiplantae</taxon>
        <taxon>Streptophyta</taxon>
        <taxon>Embryophyta</taxon>
        <taxon>Tracheophyta</taxon>
        <taxon>Spermatophyta</taxon>
        <taxon>Magnoliopsida</taxon>
        <taxon>Proteales</taxon>
        <taxon>Proteaceae</taxon>
        <taxon>Protea</taxon>
    </lineage>
</organism>
<protein>
    <submittedName>
        <fullName evidence="1">Uncharacterized protein</fullName>
    </submittedName>
</protein>
<sequence>MVEKEICGVQIYGVWDIEDMVGDGGRRGDKWVGESSVPSLMTGPDYIIFINNIKSSNNSIPAPQQPLWPLVYPFRFLGMGVAPSSDFSLKLSTGNGTMMLQLTWVQKLQESTYNNNNDSH</sequence>
<evidence type="ECO:0000313" key="2">
    <source>
        <dbReference type="Proteomes" id="UP001141806"/>
    </source>
</evidence>
<proteinExistence type="predicted"/>
<comment type="caution">
    <text evidence="1">The sequence shown here is derived from an EMBL/GenBank/DDBJ whole genome shotgun (WGS) entry which is preliminary data.</text>
</comment>
<name>A0A9Q0HDI9_9MAGN</name>
<evidence type="ECO:0000313" key="1">
    <source>
        <dbReference type="EMBL" id="KAJ4963281.1"/>
    </source>
</evidence>
<gene>
    <name evidence="1" type="ORF">NE237_023220</name>
</gene>
<reference evidence="1" key="1">
    <citation type="journal article" date="2023" name="Plant J.">
        <title>The genome of the king protea, Protea cynaroides.</title>
        <authorList>
            <person name="Chang J."/>
            <person name="Duong T.A."/>
            <person name="Schoeman C."/>
            <person name="Ma X."/>
            <person name="Roodt D."/>
            <person name="Barker N."/>
            <person name="Li Z."/>
            <person name="Van de Peer Y."/>
            <person name="Mizrachi E."/>
        </authorList>
    </citation>
    <scope>NUCLEOTIDE SEQUENCE</scope>
    <source>
        <tissue evidence="1">Young leaves</tissue>
    </source>
</reference>